<proteinExistence type="predicted"/>
<reference evidence="2" key="1">
    <citation type="journal article" date="2020" name="Stud. Mycol.">
        <title>101 Dothideomycetes genomes: a test case for predicting lifestyles and emergence of pathogens.</title>
        <authorList>
            <person name="Haridas S."/>
            <person name="Albert R."/>
            <person name="Binder M."/>
            <person name="Bloem J."/>
            <person name="Labutti K."/>
            <person name="Salamov A."/>
            <person name="Andreopoulos B."/>
            <person name="Baker S."/>
            <person name="Barry K."/>
            <person name="Bills G."/>
            <person name="Bluhm B."/>
            <person name="Cannon C."/>
            <person name="Castanera R."/>
            <person name="Culley D."/>
            <person name="Daum C."/>
            <person name="Ezra D."/>
            <person name="Gonzalez J."/>
            <person name="Henrissat B."/>
            <person name="Kuo A."/>
            <person name="Liang C."/>
            <person name="Lipzen A."/>
            <person name="Lutzoni F."/>
            <person name="Magnuson J."/>
            <person name="Mondo S."/>
            <person name="Nolan M."/>
            <person name="Ohm R."/>
            <person name="Pangilinan J."/>
            <person name="Park H.-J."/>
            <person name="Ramirez L."/>
            <person name="Alfaro M."/>
            <person name="Sun H."/>
            <person name="Tritt A."/>
            <person name="Yoshinaga Y."/>
            <person name="Zwiers L.-H."/>
            <person name="Turgeon B."/>
            <person name="Goodwin S."/>
            <person name="Spatafora J."/>
            <person name="Crous P."/>
            <person name="Grigoriev I."/>
        </authorList>
    </citation>
    <scope>NUCLEOTIDE SEQUENCE</scope>
    <source>
        <strain evidence="2">CBS 122368</strain>
    </source>
</reference>
<dbReference type="OrthoDB" id="10688724at2759"/>
<feature type="region of interest" description="Disordered" evidence="1">
    <location>
        <begin position="1"/>
        <end position="251"/>
    </location>
</feature>
<dbReference type="RefSeq" id="XP_033678107.1">
    <property type="nucleotide sequence ID" value="XM_033830196.1"/>
</dbReference>
<dbReference type="GeneID" id="54583526"/>
<sequence>MARIKDTTRKPAIQPTASPEPAPPPDTVDEGLESSGSSYRPDPDDDSASDTAPKKVATRASSKKDRTMKNVAKETRSKAPRTRKSGVDDDEPHETASKRTRQASSKSNSKSPIVLSSDDDLSSAEDYEFPDQSEPSGRSQKEKSVPGGRTPSKDAPSPGPGRPNPLLHGRPRPSRVGEASQVPSHHSGPRRGTSGEAGSGEDNIEHPPRQAGTAPSDEPEQTSLVQHQTGEAAQSGAEPSAEDEEVSVPARKKAFSKTSMFAGSMAKWDAQKKAEDTLASPTTVDASILRPPPAQENATQPMDRQPIEPGQARSTGSPGIGDGPAQETQPSPRPGERKVALSLPQNTVSPTMPDSMAPDSLSEDHEAKDMFAKILELAKEDTQWLNTVKPGDYDFADEESKDAAVQHRYGDARDLLATCFRLLRDDVPVREVEQLSYFDTIKTRFVGQLGRIQDGEGSATGDLQHDDEVYTPCERWSTYFENLSRFDPENWVSREPHGANERHKLWQLVIHRTPHLLQHRSWVLLLVLTLAPKVALLSEMNRLGMRVDEDWYEDAISDLLKEFRKACRDREYTTAKVVRLFDAVSSRFHEAECRSLGQGGTAGRKRKADRDRTGVIEGEEEREAKKAKIEEAPKDDGGGGNGVEGAGSS</sequence>
<dbReference type="AlphaFoldDB" id="A0A6A6HZP8"/>
<feature type="compositionally biased region" description="Polar residues" evidence="1">
    <location>
        <begin position="221"/>
        <end position="232"/>
    </location>
</feature>
<evidence type="ECO:0000256" key="1">
    <source>
        <dbReference type="SAM" id="MobiDB-lite"/>
    </source>
</evidence>
<name>A0A6A6HZP8_9PLEO</name>
<evidence type="ECO:0000313" key="2">
    <source>
        <dbReference type="EMBL" id="KAF2243103.1"/>
    </source>
</evidence>
<feature type="region of interest" description="Disordered" evidence="1">
    <location>
        <begin position="596"/>
        <end position="649"/>
    </location>
</feature>
<keyword evidence="3" id="KW-1185">Reference proteome</keyword>
<protein>
    <submittedName>
        <fullName evidence="2">Uncharacterized protein</fullName>
    </submittedName>
</protein>
<organism evidence="2 3">
    <name type="scientific">Trematosphaeria pertusa</name>
    <dbReference type="NCBI Taxonomy" id="390896"/>
    <lineage>
        <taxon>Eukaryota</taxon>
        <taxon>Fungi</taxon>
        <taxon>Dikarya</taxon>
        <taxon>Ascomycota</taxon>
        <taxon>Pezizomycotina</taxon>
        <taxon>Dothideomycetes</taxon>
        <taxon>Pleosporomycetidae</taxon>
        <taxon>Pleosporales</taxon>
        <taxon>Massarineae</taxon>
        <taxon>Trematosphaeriaceae</taxon>
        <taxon>Trematosphaeria</taxon>
    </lineage>
</organism>
<feature type="compositionally biased region" description="Gly residues" evidence="1">
    <location>
        <begin position="638"/>
        <end position="649"/>
    </location>
</feature>
<feature type="compositionally biased region" description="Basic and acidic residues" evidence="1">
    <location>
        <begin position="62"/>
        <end position="77"/>
    </location>
</feature>
<accession>A0A6A6HZP8</accession>
<feature type="region of interest" description="Disordered" evidence="1">
    <location>
        <begin position="268"/>
        <end position="339"/>
    </location>
</feature>
<evidence type="ECO:0000313" key="3">
    <source>
        <dbReference type="Proteomes" id="UP000800094"/>
    </source>
</evidence>
<gene>
    <name evidence="2" type="ORF">BU26DRAFT_524068</name>
</gene>
<feature type="compositionally biased region" description="Basic and acidic residues" evidence="1">
    <location>
        <begin position="622"/>
        <end position="637"/>
    </location>
</feature>
<dbReference type="EMBL" id="ML987206">
    <property type="protein sequence ID" value="KAF2243103.1"/>
    <property type="molecule type" value="Genomic_DNA"/>
</dbReference>
<feature type="compositionally biased region" description="Acidic residues" evidence="1">
    <location>
        <begin position="117"/>
        <end position="131"/>
    </location>
</feature>
<dbReference type="Proteomes" id="UP000800094">
    <property type="component" value="Unassembled WGS sequence"/>
</dbReference>
<feature type="compositionally biased region" description="Polar residues" evidence="1">
    <location>
        <begin position="102"/>
        <end position="111"/>
    </location>
</feature>
<feature type="region of interest" description="Disordered" evidence="1">
    <location>
        <begin position="344"/>
        <end position="363"/>
    </location>
</feature>